<gene>
    <name evidence="2" type="ordered locus">RCAP_rcc00623</name>
</gene>
<dbReference type="PROSITE" id="PS51071">
    <property type="entry name" value="HTH_RPIR"/>
    <property type="match status" value="1"/>
</dbReference>
<accession>D5ANN4</accession>
<proteinExistence type="predicted"/>
<reference key="1">
    <citation type="submission" date="2008-12" db="EMBL/GenBank/DDBJ databases">
        <title>Complete genome sequence of Rhodobacter capsulatus SB1003.</title>
        <authorList>
            <person name="Strnad H."/>
            <person name="Lapidus A."/>
            <person name="Vlcek C."/>
            <person name="Ulbrich P."/>
            <person name="Paces J."/>
            <person name="Maltsev N."/>
            <person name="Kumar V."/>
            <person name="Kogan Y."/>
            <person name="Milgram A."/>
            <person name="Rebrekov D."/>
            <person name="Mazur M."/>
            <person name="Cox R."/>
            <person name="Kyrpides N."/>
            <person name="Kolar M."/>
            <person name="Sachova J."/>
            <person name="Ridl J."/>
            <person name="Ivanova N."/>
            <person name="Kapatral V."/>
            <person name="Los T."/>
            <person name="Lykidis A."/>
            <person name="Mikhailova N."/>
            <person name="Reznik G."/>
            <person name="Vasieva O."/>
            <person name="Fonstein M."/>
            <person name="Paces V."/>
            <person name="Haselkorn R."/>
        </authorList>
    </citation>
    <scope>NUCLEOTIDE SEQUENCE</scope>
    <source>
        <strain>SB1003</strain>
    </source>
</reference>
<dbReference type="PANTHER" id="PTHR30514">
    <property type="entry name" value="GLUCOKINASE"/>
    <property type="match status" value="1"/>
</dbReference>
<organism evidence="2 3">
    <name type="scientific">Rhodobacter capsulatus (strain ATCC BAA-309 / NBRC 16581 / SB1003)</name>
    <dbReference type="NCBI Taxonomy" id="272942"/>
    <lineage>
        <taxon>Bacteria</taxon>
        <taxon>Pseudomonadati</taxon>
        <taxon>Pseudomonadota</taxon>
        <taxon>Alphaproteobacteria</taxon>
        <taxon>Rhodobacterales</taxon>
        <taxon>Rhodobacter group</taxon>
        <taxon>Rhodobacter</taxon>
    </lineage>
</organism>
<dbReference type="OrthoDB" id="8582409at2"/>
<evidence type="ECO:0000313" key="2">
    <source>
        <dbReference type="EMBL" id="ADE84388.1"/>
    </source>
</evidence>
<dbReference type="AlphaFoldDB" id="D5ANN4"/>
<dbReference type="InterPro" id="IPR001347">
    <property type="entry name" value="SIS_dom"/>
</dbReference>
<dbReference type="Gene3D" id="1.10.10.10">
    <property type="entry name" value="Winged helix-like DNA-binding domain superfamily/Winged helix DNA-binding domain"/>
    <property type="match status" value="1"/>
</dbReference>
<evidence type="ECO:0000313" key="3">
    <source>
        <dbReference type="Proteomes" id="UP000002361"/>
    </source>
</evidence>
<dbReference type="InterPro" id="IPR036388">
    <property type="entry name" value="WH-like_DNA-bd_sf"/>
</dbReference>
<dbReference type="GO" id="GO:0003677">
    <property type="term" value="F:DNA binding"/>
    <property type="evidence" value="ECO:0007669"/>
    <property type="project" value="InterPro"/>
</dbReference>
<dbReference type="GO" id="GO:1901135">
    <property type="term" value="P:carbohydrate derivative metabolic process"/>
    <property type="evidence" value="ECO:0007669"/>
    <property type="project" value="InterPro"/>
</dbReference>
<dbReference type="PANTHER" id="PTHR30514:SF18">
    <property type="entry name" value="RPIR-FAMILY TRANSCRIPTIONAL REGULATOR"/>
    <property type="match status" value="1"/>
</dbReference>
<dbReference type="SUPFAM" id="SSF46689">
    <property type="entry name" value="Homeodomain-like"/>
    <property type="match status" value="1"/>
</dbReference>
<name>D5ANN4_RHOCB</name>
<dbReference type="InterPro" id="IPR046348">
    <property type="entry name" value="SIS_dom_sf"/>
</dbReference>
<dbReference type="RefSeq" id="WP_013066367.1">
    <property type="nucleotide sequence ID" value="NC_014034.1"/>
</dbReference>
<dbReference type="eggNOG" id="COG1737">
    <property type="taxonomic scope" value="Bacteria"/>
</dbReference>
<dbReference type="KEGG" id="rcp:RCAP_rcc00623"/>
<dbReference type="InterPro" id="IPR047640">
    <property type="entry name" value="RpiR-like"/>
</dbReference>
<dbReference type="GO" id="GO:0003700">
    <property type="term" value="F:DNA-binding transcription factor activity"/>
    <property type="evidence" value="ECO:0007669"/>
    <property type="project" value="InterPro"/>
</dbReference>
<dbReference type="InterPro" id="IPR000281">
    <property type="entry name" value="HTH_RpiR"/>
</dbReference>
<sequence>MRAIAHFMLAQFQDLPFETAATLAAKVQVSEVSIGRFCRAIGYANFKDLKDHLKGDIGDQPWLIKDRLEALRRASDQRDERLSQGLKAEIAGLVGVYELARTEAWARVALRFARARRVLVAGFQTERGLAQYFAAQMQYVRPGVQSVDLSAGNFAEVLAETDAPEDTCLAIFEARRYARQALVLARAAQARGIAVTIFTDRYCSWGADHASEVFSVATEVNQFWDSTAHLALLGNLLINDIFLALGEGAETRLNEIARLYGAFSGHVGNPLTQVAQ</sequence>
<dbReference type="Pfam" id="PF01380">
    <property type="entry name" value="SIS"/>
    <property type="match status" value="1"/>
</dbReference>
<dbReference type="SUPFAM" id="SSF53697">
    <property type="entry name" value="SIS domain"/>
    <property type="match status" value="1"/>
</dbReference>
<protein>
    <submittedName>
        <fullName evidence="2">Transcriptional regulator, RpiR family</fullName>
    </submittedName>
</protein>
<dbReference type="HOGENOM" id="CLU_055769_1_2_5"/>
<reference evidence="2 3" key="2">
    <citation type="journal article" date="2010" name="J. Bacteriol.">
        <title>Complete genome sequence of the photosynthetic purple nonsulfur bacterium Rhodobacter capsulatus SB 1003.</title>
        <authorList>
            <person name="Strnad H."/>
            <person name="Lapidus A."/>
            <person name="Paces J."/>
            <person name="Ulbrich P."/>
            <person name="Vlcek C."/>
            <person name="Paces V."/>
            <person name="Haselkorn R."/>
        </authorList>
    </citation>
    <scope>NUCLEOTIDE SEQUENCE [LARGE SCALE GENOMIC DNA]</scope>
    <source>
        <strain evidence="3">ATCC BAA-309 / NBRC 16581 / SB1003</strain>
    </source>
</reference>
<dbReference type="GeneID" id="31489570"/>
<dbReference type="InterPro" id="IPR009057">
    <property type="entry name" value="Homeodomain-like_sf"/>
</dbReference>
<dbReference type="Proteomes" id="UP000002361">
    <property type="component" value="Chromosome"/>
</dbReference>
<dbReference type="STRING" id="272942.RCAP_rcc00623"/>
<dbReference type="GO" id="GO:0097367">
    <property type="term" value="F:carbohydrate derivative binding"/>
    <property type="evidence" value="ECO:0007669"/>
    <property type="project" value="InterPro"/>
</dbReference>
<dbReference type="Gene3D" id="3.40.50.10490">
    <property type="entry name" value="Glucose-6-phosphate isomerase like protein, domain 1"/>
    <property type="match status" value="1"/>
</dbReference>
<feature type="domain" description="HTH rpiR-type" evidence="1">
    <location>
        <begin position="1"/>
        <end position="60"/>
    </location>
</feature>
<keyword evidence="3" id="KW-1185">Reference proteome</keyword>
<evidence type="ECO:0000259" key="1">
    <source>
        <dbReference type="PROSITE" id="PS51071"/>
    </source>
</evidence>
<dbReference type="Pfam" id="PF01418">
    <property type="entry name" value="HTH_6"/>
    <property type="match status" value="1"/>
</dbReference>
<dbReference type="EMBL" id="CP001312">
    <property type="protein sequence ID" value="ADE84388.1"/>
    <property type="molecule type" value="Genomic_DNA"/>
</dbReference>